<dbReference type="InterPro" id="IPR010512">
    <property type="entry name" value="DUF1091"/>
</dbReference>
<dbReference type="AlphaFoldDB" id="B4LF83"/>
<dbReference type="HOGENOM" id="CLU_1344533_0_0_1"/>
<proteinExistence type="predicted"/>
<evidence type="ECO:0000313" key="3">
    <source>
        <dbReference type="Proteomes" id="UP000008792"/>
    </source>
</evidence>
<keyword evidence="1" id="KW-0732">Signal</keyword>
<evidence type="ECO:0000256" key="1">
    <source>
        <dbReference type="ARBA" id="ARBA00022729"/>
    </source>
</evidence>
<protein>
    <submittedName>
        <fullName evidence="2">Uncharacterized protein</fullName>
    </submittedName>
</protein>
<dbReference type="OMA" id="GAWRSFK"/>
<gene>
    <name evidence="2" type="primary">Dvir\GJ13705</name>
    <name evidence="2" type="ORF">Dvir_GJ13705</name>
</gene>
<dbReference type="Pfam" id="PF06477">
    <property type="entry name" value="DUF1091"/>
    <property type="match status" value="1"/>
</dbReference>
<dbReference type="OrthoDB" id="8186735at2759"/>
<sequence length="193" mass="22333">MRAQLNQFFHVLTIVLLTCFPVALGWRSFKIVFMRFDYEANPKLVDVKIQLQNNSESSLNIVINTLEILDDIELAASVALETQPGNFTNLISRTLNFCKMLKDRDAEPLARAIYQDIMQHGKWFKECPIQKDTYTLQDYAVDEELLPSYLPETNFKLKLRLTQHKGVQIFKGMLFGRVDKSKGFNNLKMFSMG</sequence>
<keyword evidence="3" id="KW-1185">Reference proteome</keyword>
<name>B4LF83_DROVI</name>
<dbReference type="PANTHER" id="PTHR20898:SF1">
    <property type="entry name" value="MD-2-RELATED LIPID-RECOGNITION DOMAIN-CONTAINING PROTEIN"/>
    <property type="match status" value="1"/>
</dbReference>
<dbReference type="SMART" id="SM00697">
    <property type="entry name" value="DM8"/>
    <property type="match status" value="1"/>
</dbReference>
<dbReference type="Proteomes" id="UP000008792">
    <property type="component" value="Unassembled WGS sequence"/>
</dbReference>
<dbReference type="eggNOG" id="ENOG502TBAE">
    <property type="taxonomic scope" value="Eukaryota"/>
</dbReference>
<dbReference type="Gene3D" id="2.70.220.10">
    <property type="entry name" value="Ganglioside GM2 activator"/>
    <property type="match status" value="1"/>
</dbReference>
<dbReference type="InterPro" id="IPR036846">
    <property type="entry name" value="GM2-AP_sf"/>
</dbReference>
<reference evidence="2 3" key="1">
    <citation type="journal article" date="2007" name="Nature">
        <title>Evolution of genes and genomes on the Drosophila phylogeny.</title>
        <authorList>
            <consortium name="Drosophila 12 Genomes Consortium"/>
            <person name="Clark A.G."/>
            <person name="Eisen M.B."/>
            <person name="Smith D.R."/>
            <person name="Bergman C.M."/>
            <person name="Oliver B."/>
            <person name="Markow T.A."/>
            <person name="Kaufman T.C."/>
            <person name="Kellis M."/>
            <person name="Gelbart W."/>
            <person name="Iyer V.N."/>
            <person name="Pollard D.A."/>
            <person name="Sackton T.B."/>
            <person name="Larracuente A.M."/>
            <person name="Singh N.D."/>
            <person name="Abad J.P."/>
            <person name="Abt D.N."/>
            <person name="Adryan B."/>
            <person name="Aguade M."/>
            <person name="Akashi H."/>
            <person name="Anderson W.W."/>
            <person name="Aquadro C.F."/>
            <person name="Ardell D.H."/>
            <person name="Arguello R."/>
            <person name="Artieri C.G."/>
            <person name="Barbash D.A."/>
            <person name="Barker D."/>
            <person name="Barsanti P."/>
            <person name="Batterham P."/>
            <person name="Batzoglou S."/>
            <person name="Begun D."/>
            <person name="Bhutkar A."/>
            <person name="Blanco E."/>
            <person name="Bosak S.A."/>
            <person name="Bradley R.K."/>
            <person name="Brand A.D."/>
            <person name="Brent M.R."/>
            <person name="Brooks A.N."/>
            <person name="Brown R.H."/>
            <person name="Butlin R.K."/>
            <person name="Caggese C."/>
            <person name="Calvi B.R."/>
            <person name="Bernardo de Carvalho A."/>
            <person name="Caspi A."/>
            <person name="Castrezana S."/>
            <person name="Celniker S.E."/>
            <person name="Chang J.L."/>
            <person name="Chapple C."/>
            <person name="Chatterji S."/>
            <person name="Chinwalla A."/>
            <person name="Civetta A."/>
            <person name="Clifton S.W."/>
            <person name="Comeron J.M."/>
            <person name="Costello J.C."/>
            <person name="Coyne J.A."/>
            <person name="Daub J."/>
            <person name="David R.G."/>
            <person name="Delcher A.L."/>
            <person name="Delehaunty K."/>
            <person name="Do C.B."/>
            <person name="Ebling H."/>
            <person name="Edwards K."/>
            <person name="Eickbush T."/>
            <person name="Evans J.D."/>
            <person name="Filipski A."/>
            <person name="Findeiss S."/>
            <person name="Freyhult E."/>
            <person name="Fulton L."/>
            <person name="Fulton R."/>
            <person name="Garcia A.C."/>
            <person name="Gardiner A."/>
            <person name="Garfield D.A."/>
            <person name="Garvin B.E."/>
            <person name="Gibson G."/>
            <person name="Gilbert D."/>
            <person name="Gnerre S."/>
            <person name="Godfrey J."/>
            <person name="Good R."/>
            <person name="Gotea V."/>
            <person name="Gravely B."/>
            <person name="Greenberg A.J."/>
            <person name="Griffiths-Jones S."/>
            <person name="Gross S."/>
            <person name="Guigo R."/>
            <person name="Gustafson E.A."/>
            <person name="Haerty W."/>
            <person name="Hahn M.W."/>
            <person name="Halligan D.L."/>
            <person name="Halpern A.L."/>
            <person name="Halter G.M."/>
            <person name="Han M.V."/>
            <person name="Heger A."/>
            <person name="Hillier L."/>
            <person name="Hinrichs A.S."/>
            <person name="Holmes I."/>
            <person name="Hoskins R.A."/>
            <person name="Hubisz M.J."/>
            <person name="Hultmark D."/>
            <person name="Huntley M.A."/>
            <person name="Jaffe D.B."/>
            <person name="Jagadeeshan S."/>
            <person name="Jeck W.R."/>
            <person name="Johnson J."/>
            <person name="Jones C.D."/>
            <person name="Jordan W.C."/>
            <person name="Karpen G.H."/>
            <person name="Kataoka E."/>
            <person name="Keightley P.D."/>
            <person name="Kheradpour P."/>
            <person name="Kirkness E.F."/>
            <person name="Koerich L.B."/>
            <person name="Kristiansen K."/>
            <person name="Kudrna D."/>
            <person name="Kulathinal R.J."/>
            <person name="Kumar S."/>
            <person name="Kwok R."/>
            <person name="Lander E."/>
            <person name="Langley C.H."/>
            <person name="Lapoint R."/>
            <person name="Lazzaro B.P."/>
            <person name="Lee S.J."/>
            <person name="Levesque L."/>
            <person name="Li R."/>
            <person name="Lin C.F."/>
            <person name="Lin M.F."/>
            <person name="Lindblad-Toh K."/>
            <person name="Llopart A."/>
            <person name="Long M."/>
            <person name="Low L."/>
            <person name="Lozovsky E."/>
            <person name="Lu J."/>
            <person name="Luo M."/>
            <person name="Machado C.A."/>
            <person name="Makalowski W."/>
            <person name="Marzo M."/>
            <person name="Matsuda M."/>
            <person name="Matzkin L."/>
            <person name="McAllister B."/>
            <person name="McBride C.S."/>
            <person name="McKernan B."/>
            <person name="McKernan K."/>
            <person name="Mendez-Lago M."/>
            <person name="Minx P."/>
            <person name="Mollenhauer M.U."/>
            <person name="Montooth K."/>
            <person name="Mount S.M."/>
            <person name="Mu X."/>
            <person name="Myers E."/>
            <person name="Negre B."/>
            <person name="Newfeld S."/>
            <person name="Nielsen R."/>
            <person name="Noor M.A."/>
            <person name="O'Grady P."/>
            <person name="Pachter L."/>
            <person name="Papaceit M."/>
            <person name="Parisi M.J."/>
            <person name="Parisi M."/>
            <person name="Parts L."/>
            <person name="Pedersen J.S."/>
            <person name="Pesole G."/>
            <person name="Phillippy A.M."/>
            <person name="Ponting C.P."/>
            <person name="Pop M."/>
            <person name="Porcelli D."/>
            <person name="Powell J.R."/>
            <person name="Prohaska S."/>
            <person name="Pruitt K."/>
            <person name="Puig M."/>
            <person name="Quesneville H."/>
            <person name="Ram K.R."/>
            <person name="Rand D."/>
            <person name="Rasmussen M.D."/>
            <person name="Reed L.K."/>
            <person name="Reenan R."/>
            <person name="Reily A."/>
            <person name="Remington K.A."/>
            <person name="Rieger T.T."/>
            <person name="Ritchie M.G."/>
            <person name="Robin C."/>
            <person name="Rogers Y.H."/>
            <person name="Rohde C."/>
            <person name="Rozas J."/>
            <person name="Rubenfield M.J."/>
            <person name="Ruiz A."/>
            <person name="Russo S."/>
            <person name="Salzberg S.L."/>
            <person name="Sanchez-Gracia A."/>
            <person name="Saranga D.J."/>
            <person name="Sato H."/>
            <person name="Schaeffer S.W."/>
            <person name="Schatz M.C."/>
            <person name="Schlenke T."/>
            <person name="Schwartz R."/>
            <person name="Segarra C."/>
            <person name="Singh R.S."/>
            <person name="Sirot L."/>
            <person name="Sirota M."/>
            <person name="Sisneros N.B."/>
            <person name="Smith C.D."/>
            <person name="Smith T.F."/>
            <person name="Spieth J."/>
            <person name="Stage D.E."/>
            <person name="Stark A."/>
            <person name="Stephan W."/>
            <person name="Strausberg R.L."/>
            <person name="Strempel S."/>
            <person name="Sturgill D."/>
            <person name="Sutton G."/>
            <person name="Sutton G.G."/>
            <person name="Tao W."/>
            <person name="Teichmann S."/>
            <person name="Tobari Y.N."/>
            <person name="Tomimura Y."/>
            <person name="Tsolas J.M."/>
            <person name="Valente V.L."/>
            <person name="Venter E."/>
            <person name="Venter J.C."/>
            <person name="Vicario S."/>
            <person name="Vieira F.G."/>
            <person name="Vilella A.J."/>
            <person name="Villasante A."/>
            <person name="Walenz B."/>
            <person name="Wang J."/>
            <person name="Wasserman M."/>
            <person name="Watts T."/>
            <person name="Wilson D."/>
            <person name="Wilson R.K."/>
            <person name="Wing R.A."/>
            <person name="Wolfner M.F."/>
            <person name="Wong A."/>
            <person name="Wong G.K."/>
            <person name="Wu C.I."/>
            <person name="Wu G."/>
            <person name="Yamamoto D."/>
            <person name="Yang H.P."/>
            <person name="Yang S.P."/>
            <person name="Yorke J.A."/>
            <person name="Yoshida K."/>
            <person name="Zdobnov E."/>
            <person name="Zhang P."/>
            <person name="Zhang Y."/>
            <person name="Zimin A.V."/>
            <person name="Baldwin J."/>
            <person name="Abdouelleil A."/>
            <person name="Abdulkadir J."/>
            <person name="Abebe A."/>
            <person name="Abera B."/>
            <person name="Abreu J."/>
            <person name="Acer S.C."/>
            <person name="Aftuck L."/>
            <person name="Alexander A."/>
            <person name="An P."/>
            <person name="Anderson E."/>
            <person name="Anderson S."/>
            <person name="Arachi H."/>
            <person name="Azer M."/>
            <person name="Bachantsang P."/>
            <person name="Barry A."/>
            <person name="Bayul T."/>
            <person name="Berlin A."/>
            <person name="Bessette D."/>
            <person name="Bloom T."/>
            <person name="Blye J."/>
            <person name="Boguslavskiy L."/>
            <person name="Bonnet C."/>
            <person name="Boukhgalter B."/>
            <person name="Bourzgui I."/>
            <person name="Brown A."/>
            <person name="Cahill P."/>
            <person name="Channer S."/>
            <person name="Cheshatsang Y."/>
            <person name="Chuda L."/>
            <person name="Citroen M."/>
            <person name="Collymore A."/>
            <person name="Cooke P."/>
            <person name="Costello M."/>
            <person name="D'Aco K."/>
            <person name="Daza R."/>
            <person name="De Haan G."/>
            <person name="DeGray S."/>
            <person name="DeMaso C."/>
            <person name="Dhargay N."/>
            <person name="Dooley K."/>
            <person name="Dooley E."/>
            <person name="Doricent M."/>
            <person name="Dorje P."/>
            <person name="Dorjee K."/>
            <person name="Dupes A."/>
            <person name="Elong R."/>
            <person name="Falk J."/>
            <person name="Farina A."/>
            <person name="Faro S."/>
            <person name="Ferguson D."/>
            <person name="Fisher S."/>
            <person name="Foley C.D."/>
            <person name="Franke A."/>
            <person name="Friedrich D."/>
            <person name="Gadbois L."/>
            <person name="Gearin G."/>
            <person name="Gearin C.R."/>
            <person name="Giannoukos G."/>
            <person name="Goode T."/>
            <person name="Graham J."/>
            <person name="Grandbois E."/>
            <person name="Grewal S."/>
            <person name="Gyaltsen K."/>
            <person name="Hafez N."/>
            <person name="Hagos B."/>
            <person name="Hall J."/>
            <person name="Henson C."/>
            <person name="Hollinger A."/>
            <person name="Honan T."/>
            <person name="Huard M.D."/>
            <person name="Hughes L."/>
            <person name="Hurhula B."/>
            <person name="Husby M.E."/>
            <person name="Kamat A."/>
            <person name="Kanga B."/>
            <person name="Kashin S."/>
            <person name="Khazanovich D."/>
            <person name="Kisner P."/>
            <person name="Lance K."/>
            <person name="Lara M."/>
            <person name="Lee W."/>
            <person name="Lennon N."/>
            <person name="Letendre F."/>
            <person name="LeVine R."/>
            <person name="Lipovsky A."/>
            <person name="Liu X."/>
            <person name="Liu J."/>
            <person name="Liu S."/>
            <person name="Lokyitsang T."/>
            <person name="Lokyitsang Y."/>
            <person name="Lubonja R."/>
            <person name="Lui A."/>
            <person name="MacDonald P."/>
            <person name="Magnisalis V."/>
            <person name="Maru K."/>
            <person name="Matthews C."/>
            <person name="McCusker W."/>
            <person name="McDonough S."/>
            <person name="Mehta T."/>
            <person name="Meldrim J."/>
            <person name="Meneus L."/>
            <person name="Mihai O."/>
            <person name="Mihalev A."/>
            <person name="Mihova T."/>
            <person name="Mittelman R."/>
            <person name="Mlenga V."/>
            <person name="Montmayeur A."/>
            <person name="Mulrain L."/>
            <person name="Navidi A."/>
            <person name="Naylor J."/>
            <person name="Negash T."/>
            <person name="Nguyen T."/>
            <person name="Nguyen N."/>
            <person name="Nicol R."/>
            <person name="Norbu C."/>
            <person name="Norbu N."/>
            <person name="Novod N."/>
            <person name="O'Neill B."/>
            <person name="Osman S."/>
            <person name="Markiewicz E."/>
            <person name="Oyono O.L."/>
            <person name="Patti C."/>
            <person name="Phunkhang P."/>
            <person name="Pierre F."/>
            <person name="Priest M."/>
            <person name="Raghuraman S."/>
            <person name="Rege F."/>
            <person name="Reyes R."/>
            <person name="Rise C."/>
            <person name="Rogov P."/>
            <person name="Ross K."/>
            <person name="Ryan E."/>
            <person name="Settipalli S."/>
            <person name="Shea T."/>
            <person name="Sherpa N."/>
            <person name="Shi L."/>
            <person name="Shih D."/>
            <person name="Sparrow T."/>
            <person name="Spaulding J."/>
            <person name="Stalker J."/>
            <person name="Stange-Thomann N."/>
            <person name="Stavropoulos S."/>
            <person name="Stone C."/>
            <person name="Strader C."/>
            <person name="Tesfaye S."/>
            <person name="Thomson T."/>
            <person name="Thoulutsang Y."/>
            <person name="Thoulutsang D."/>
            <person name="Topham K."/>
            <person name="Topping I."/>
            <person name="Tsamla T."/>
            <person name="Vassiliev H."/>
            <person name="Vo A."/>
            <person name="Wangchuk T."/>
            <person name="Wangdi T."/>
            <person name="Weiand M."/>
            <person name="Wilkinson J."/>
            <person name="Wilson A."/>
            <person name="Yadav S."/>
            <person name="Young G."/>
            <person name="Yu Q."/>
            <person name="Zembek L."/>
            <person name="Zhong D."/>
            <person name="Zimmer A."/>
            <person name="Zwirko Z."/>
            <person name="Jaffe D.B."/>
            <person name="Alvarez P."/>
            <person name="Brockman W."/>
            <person name="Butler J."/>
            <person name="Chin C."/>
            <person name="Gnerre S."/>
            <person name="Grabherr M."/>
            <person name="Kleber M."/>
            <person name="Mauceli E."/>
            <person name="MacCallum I."/>
        </authorList>
    </citation>
    <scope>NUCLEOTIDE SEQUENCE [LARGE SCALE GENOMIC DNA]</scope>
    <source>
        <strain evidence="3">Tucson 15010-1051.87</strain>
    </source>
</reference>
<dbReference type="EMBL" id="CH940647">
    <property type="protein sequence ID" value="EDW70271.1"/>
    <property type="molecule type" value="Genomic_DNA"/>
</dbReference>
<dbReference type="PANTHER" id="PTHR20898">
    <property type="entry name" value="DAEDALUS ON 3-RELATED-RELATED"/>
    <property type="match status" value="1"/>
</dbReference>
<organism evidence="2 3">
    <name type="scientific">Drosophila virilis</name>
    <name type="common">Fruit fly</name>
    <dbReference type="NCBI Taxonomy" id="7244"/>
    <lineage>
        <taxon>Eukaryota</taxon>
        <taxon>Metazoa</taxon>
        <taxon>Ecdysozoa</taxon>
        <taxon>Arthropoda</taxon>
        <taxon>Hexapoda</taxon>
        <taxon>Insecta</taxon>
        <taxon>Pterygota</taxon>
        <taxon>Neoptera</taxon>
        <taxon>Endopterygota</taxon>
        <taxon>Diptera</taxon>
        <taxon>Brachycera</taxon>
        <taxon>Muscomorpha</taxon>
        <taxon>Ephydroidea</taxon>
        <taxon>Drosophilidae</taxon>
        <taxon>Drosophila</taxon>
    </lineage>
</organism>
<evidence type="ECO:0000313" key="2">
    <source>
        <dbReference type="EMBL" id="EDW70271.1"/>
    </source>
</evidence>
<accession>B4LF83</accession>
<dbReference type="SUPFAM" id="SSF63707">
    <property type="entry name" value="Ganglioside M2 (gm2) activator"/>
    <property type="match status" value="1"/>
</dbReference>
<dbReference type="PhylomeDB" id="B4LF83"/>
<dbReference type="InParanoid" id="B4LF83"/>